<feature type="transmembrane region" description="Helical" evidence="1">
    <location>
        <begin position="48"/>
        <end position="64"/>
    </location>
</feature>
<keyword evidence="1" id="KW-0472">Membrane</keyword>
<dbReference type="RefSeq" id="WP_323336180.1">
    <property type="nucleotide sequence ID" value="NZ_JAYFSI010000017.1"/>
</dbReference>
<evidence type="ECO:0008006" key="4">
    <source>
        <dbReference type="Google" id="ProtNLM"/>
    </source>
</evidence>
<evidence type="ECO:0000313" key="2">
    <source>
        <dbReference type="EMBL" id="MEA5366738.1"/>
    </source>
</evidence>
<evidence type="ECO:0000256" key="1">
    <source>
        <dbReference type="SAM" id="Phobius"/>
    </source>
</evidence>
<proteinExistence type="predicted"/>
<protein>
    <recommendedName>
        <fullName evidence="4">DUF3040 domain-containing protein</fullName>
    </recommendedName>
</protein>
<sequence>MGVPDHAFPIARSRASRRSRIRVDDRNRWLLLVLVTFAVVPADDGGSTWAMVGTVAAVALFAVARRALRRAAAKVDAALADELDPR</sequence>
<keyword evidence="1" id="KW-0812">Transmembrane</keyword>
<accession>A0ABU5RKM6</accession>
<comment type="caution">
    <text evidence="2">The sequence shown here is derived from an EMBL/GenBank/DDBJ whole genome shotgun (WGS) entry which is preliminary data.</text>
</comment>
<dbReference type="EMBL" id="JAYFSI010000017">
    <property type="protein sequence ID" value="MEA5366738.1"/>
    <property type="molecule type" value="Genomic_DNA"/>
</dbReference>
<dbReference type="Proteomes" id="UP001304298">
    <property type="component" value="Unassembled WGS sequence"/>
</dbReference>
<gene>
    <name evidence="2" type="ORF">VA596_44905</name>
</gene>
<keyword evidence="1" id="KW-1133">Transmembrane helix</keyword>
<name>A0ABU5RKM6_9PSEU</name>
<evidence type="ECO:0000313" key="3">
    <source>
        <dbReference type="Proteomes" id="UP001304298"/>
    </source>
</evidence>
<organism evidence="2 3">
    <name type="scientific">Amycolatopsis heterodermiae</name>
    <dbReference type="NCBI Taxonomy" id="3110235"/>
    <lineage>
        <taxon>Bacteria</taxon>
        <taxon>Bacillati</taxon>
        <taxon>Actinomycetota</taxon>
        <taxon>Actinomycetes</taxon>
        <taxon>Pseudonocardiales</taxon>
        <taxon>Pseudonocardiaceae</taxon>
        <taxon>Amycolatopsis</taxon>
    </lineage>
</organism>
<reference evidence="2 3" key="1">
    <citation type="submission" date="2023-12" db="EMBL/GenBank/DDBJ databases">
        <title>Amycolatopsis sp. V23-08.</title>
        <authorList>
            <person name="Somphong A."/>
        </authorList>
    </citation>
    <scope>NUCLEOTIDE SEQUENCE [LARGE SCALE GENOMIC DNA]</scope>
    <source>
        <strain evidence="2 3">V23-08</strain>
    </source>
</reference>
<keyword evidence="3" id="KW-1185">Reference proteome</keyword>